<dbReference type="InterPro" id="IPR050270">
    <property type="entry name" value="DegV_domain_contain"/>
</dbReference>
<gene>
    <name evidence="2" type="ORF">METZ01_LOCUS357120</name>
</gene>
<dbReference type="SUPFAM" id="SSF82549">
    <property type="entry name" value="DAK1/DegV-like"/>
    <property type="match status" value="1"/>
</dbReference>
<accession>A0A382S2Y4</accession>
<organism evidence="2">
    <name type="scientific">marine metagenome</name>
    <dbReference type="NCBI Taxonomy" id="408172"/>
    <lineage>
        <taxon>unclassified sequences</taxon>
        <taxon>metagenomes</taxon>
        <taxon>ecological metagenomes</taxon>
    </lineage>
</organism>
<dbReference type="Pfam" id="PF02645">
    <property type="entry name" value="DegV"/>
    <property type="match status" value="1"/>
</dbReference>
<dbReference type="Gene3D" id="3.40.50.10170">
    <property type="match status" value="1"/>
</dbReference>
<feature type="non-terminal residue" evidence="2">
    <location>
        <position position="190"/>
    </location>
</feature>
<dbReference type="GO" id="GO:0008289">
    <property type="term" value="F:lipid binding"/>
    <property type="evidence" value="ECO:0007669"/>
    <property type="project" value="UniProtKB-KW"/>
</dbReference>
<reference evidence="2" key="1">
    <citation type="submission" date="2018-05" db="EMBL/GenBank/DDBJ databases">
        <authorList>
            <person name="Lanie J.A."/>
            <person name="Ng W.-L."/>
            <person name="Kazmierczak K.M."/>
            <person name="Andrzejewski T.M."/>
            <person name="Davidsen T.M."/>
            <person name="Wayne K.J."/>
            <person name="Tettelin H."/>
            <person name="Glass J.I."/>
            <person name="Rusch D."/>
            <person name="Podicherti R."/>
            <person name="Tsui H.-C.T."/>
            <person name="Winkler M.E."/>
        </authorList>
    </citation>
    <scope>NUCLEOTIDE SEQUENCE</scope>
</reference>
<evidence type="ECO:0000313" key="2">
    <source>
        <dbReference type="EMBL" id="SVD04266.1"/>
    </source>
</evidence>
<dbReference type="AlphaFoldDB" id="A0A382S2Y4"/>
<evidence type="ECO:0000256" key="1">
    <source>
        <dbReference type="ARBA" id="ARBA00023121"/>
    </source>
</evidence>
<evidence type="ECO:0008006" key="3">
    <source>
        <dbReference type="Google" id="ProtNLM"/>
    </source>
</evidence>
<dbReference type="InterPro" id="IPR003797">
    <property type="entry name" value="DegV"/>
</dbReference>
<dbReference type="PANTHER" id="PTHR33434:SF2">
    <property type="entry name" value="FATTY ACID-BINDING PROTEIN TM_1468"/>
    <property type="match status" value="1"/>
</dbReference>
<dbReference type="PROSITE" id="PS51482">
    <property type="entry name" value="DEGV"/>
    <property type="match status" value="1"/>
</dbReference>
<dbReference type="PANTHER" id="PTHR33434">
    <property type="entry name" value="DEGV DOMAIN-CONTAINING PROTEIN DR_1986-RELATED"/>
    <property type="match status" value="1"/>
</dbReference>
<proteinExistence type="predicted"/>
<sequence length="190" mass="20378">MPKQLITRVVVDSTSCLLSDHIGNLPLSIVPMQINLNGKNYEDSNELTAEEFYDRISLPGPNPSTSAPTPAAFEKAFAVDKTDVLCITVSSRLSATYAAARAAMDLRQSIDPSQRIWLLDSATAGGAQGLIALAAARAAMEGESLEEVFKVANAAVSKVYFIGVLETVEYLHRGGRIPRIASWAVSLLNI</sequence>
<dbReference type="NCBIfam" id="TIGR00762">
    <property type="entry name" value="DegV"/>
    <property type="match status" value="1"/>
</dbReference>
<keyword evidence="1" id="KW-0446">Lipid-binding</keyword>
<dbReference type="EMBL" id="UINC01126035">
    <property type="protein sequence ID" value="SVD04266.1"/>
    <property type="molecule type" value="Genomic_DNA"/>
</dbReference>
<protein>
    <recommendedName>
        <fullName evidence="3">DegV family protein</fullName>
    </recommendedName>
</protein>
<name>A0A382S2Y4_9ZZZZ</name>